<evidence type="ECO:0000313" key="11">
    <source>
        <dbReference type="Proteomes" id="UP000695562"/>
    </source>
</evidence>
<keyword evidence="7" id="KW-0326">Glycosidase</keyword>
<evidence type="ECO:0000256" key="5">
    <source>
        <dbReference type="PIRSR" id="PIRSR601382-1"/>
    </source>
</evidence>
<feature type="signal peptide" evidence="9">
    <location>
        <begin position="1"/>
        <end position="23"/>
    </location>
</feature>
<evidence type="ECO:0000256" key="7">
    <source>
        <dbReference type="RuleBase" id="RU361193"/>
    </source>
</evidence>
<dbReference type="InterPro" id="IPR012341">
    <property type="entry name" value="6hp_glycosidase-like_sf"/>
</dbReference>
<dbReference type="GO" id="GO:0044322">
    <property type="term" value="C:endoplasmic reticulum quality control compartment"/>
    <property type="evidence" value="ECO:0007669"/>
    <property type="project" value="GOC"/>
</dbReference>
<proteinExistence type="inferred from homology"/>
<dbReference type="AlphaFoldDB" id="A0A8J4PSZ7"/>
<gene>
    <name evidence="10" type="ORF">CYY_006734</name>
</gene>
<dbReference type="PANTHER" id="PTHR45679:SF6">
    <property type="entry name" value="ER DEGRADATION-ENHANCING ALPHA-MANNOSIDASE-LIKE PROTEIN 2"/>
    <property type="match status" value="1"/>
</dbReference>
<dbReference type="PANTHER" id="PTHR45679">
    <property type="entry name" value="ER DEGRADATION-ENHANCING ALPHA-MANNOSIDASE-LIKE PROTEIN 2"/>
    <property type="match status" value="1"/>
</dbReference>
<comment type="subcellular location">
    <subcellularLocation>
        <location evidence="1">Endoplasmic reticulum</location>
    </subcellularLocation>
</comment>
<protein>
    <recommendedName>
        <fullName evidence="7">alpha-1,2-Mannosidase</fullName>
        <ecNumber evidence="7">3.2.1.-</ecNumber>
    </recommendedName>
</protein>
<reference evidence="10" key="1">
    <citation type="submission" date="2020-01" db="EMBL/GenBank/DDBJ databases">
        <title>Development of genomics and gene disruption for Polysphondylium violaceum indicates a role for the polyketide synthase stlB in stalk morphogenesis.</title>
        <authorList>
            <person name="Narita B."/>
            <person name="Kawabe Y."/>
            <person name="Kin K."/>
            <person name="Saito T."/>
            <person name="Gibbs R."/>
            <person name="Kuspa A."/>
            <person name="Muzny D."/>
            <person name="Queller D."/>
            <person name="Richards S."/>
            <person name="Strassman J."/>
            <person name="Sucgang R."/>
            <person name="Worley K."/>
            <person name="Schaap P."/>
        </authorList>
    </citation>
    <scope>NUCLEOTIDE SEQUENCE</scope>
    <source>
        <strain evidence="10">QSvi11</strain>
    </source>
</reference>
<dbReference type="InterPro" id="IPR044674">
    <property type="entry name" value="EDEM1/2/3"/>
</dbReference>
<dbReference type="EMBL" id="AJWJ01000323">
    <property type="protein sequence ID" value="KAF2071959.1"/>
    <property type="molecule type" value="Genomic_DNA"/>
</dbReference>
<feature type="active site" evidence="5">
    <location>
        <position position="261"/>
    </location>
</feature>
<dbReference type="InterPro" id="IPR036026">
    <property type="entry name" value="Seven-hairpin_glycosidases"/>
</dbReference>
<dbReference type="GO" id="GO:0016020">
    <property type="term" value="C:membrane"/>
    <property type="evidence" value="ECO:0007669"/>
    <property type="project" value="InterPro"/>
</dbReference>
<accession>A0A8J4PSZ7</accession>
<keyword evidence="4" id="KW-0325">Glycoprotein</keyword>
<dbReference type="Proteomes" id="UP000695562">
    <property type="component" value="Unassembled WGS sequence"/>
</dbReference>
<keyword evidence="3" id="KW-0256">Endoplasmic reticulum</keyword>
<evidence type="ECO:0000256" key="9">
    <source>
        <dbReference type="SAM" id="SignalP"/>
    </source>
</evidence>
<dbReference type="SUPFAM" id="SSF48225">
    <property type="entry name" value="Seven-hairpin glycosidases"/>
    <property type="match status" value="1"/>
</dbReference>
<evidence type="ECO:0000256" key="6">
    <source>
        <dbReference type="PIRSR" id="PIRSR601382-2"/>
    </source>
</evidence>
<feature type="region of interest" description="Disordered" evidence="8">
    <location>
        <begin position="495"/>
        <end position="521"/>
    </location>
</feature>
<dbReference type="GO" id="GO:0005509">
    <property type="term" value="F:calcium ion binding"/>
    <property type="evidence" value="ECO:0007669"/>
    <property type="project" value="InterPro"/>
</dbReference>
<organism evidence="10 11">
    <name type="scientific">Polysphondylium violaceum</name>
    <dbReference type="NCBI Taxonomy" id="133409"/>
    <lineage>
        <taxon>Eukaryota</taxon>
        <taxon>Amoebozoa</taxon>
        <taxon>Evosea</taxon>
        <taxon>Eumycetozoa</taxon>
        <taxon>Dictyostelia</taxon>
        <taxon>Dictyosteliales</taxon>
        <taxon>Dictyosteliaceae</taxon>
        <taxon>Polysphondylium</taxon>
    </lineage>
</organism>
<dbReference type="PRINTS" id="PR00747">
    <property type="entry name" value="GLYHDRLASE47"/>
</dbReference>
<name>A0A8J4PSZ7_9MYCE</name>
<evidence type="ECO:0000256" key="1">
    <source>
        <dbReference type="ARBA" id="ARBA00004240"/>
    </source>
</evidence>
<feature type="binding site" evidence="6">
    <location>
        <position position="477"/>
    </location>
    <ligand>
        <name>Ca(2+)</name>
        <dbReference type="ChEBI" id="CHEBI:29108"/>
    </ligand>
</feature>
<keyword evidence="6" id="KW-0479">Metal-binding</keyword>
<comment type="cofactor">
    <cofactor evidence="6">
        <name>Ca(2+)</name>
        <dbReference type="ChEBI" id="CHEBI:29108"/>
    </cofactor>
</comment>
<keyword evidence="6" id="KW-0106">Calcium</keyword>
<feature type="compositionally biased region" description="Basic and acidic residues" evidence="8">
    <location>
        <begin position="501"/>
        <end position="511"/>
    </location>
</feature>
<dbReference type="Pfam" id="PF01532">
    <property type="entry name" value="Glyco_hydro_47"/>
    <property type="match status" value="1"/>
</dbReference>
<evidence type="ECO:0000256" key="8">
    <source>
        <dbReference type="SAM" id="MobiDB-lite"/>
    </source>
</evidence>
<evidence type="ECO:0000256" key="2">
    <source>
        <dbReference type="ARBA" id="ARBA00007658"/>
    </source>
</evidence>
<dbReference type="EC" id="3.2.1.-" evidence="7"/>
<dbReference type="GO" id="GO:1904380">
    <property type="term" value="P:endoplasmic reticulum mannose trimming"/>
    <property type="evidence" value="ECO:0007669"/>
    <property type="project" value="InterPro"/>
</dbReference>
<comment type="caution">
    <text evidence="10">The sequence shown here is derived from an EMBL/GenBank/DDBJ whole genome shotgun (WGS) entry which is preliminary data.</text>
</comment>
<feature type="chain" id="PRO_5035255259" description="alpha-1,2-Mannosidase" evidence="9">
    <location>
        <begin position="24"/>
        <end position="571"/>
    </location>
</feature>
<dbReference type="OrthoDB" id="8118055at2759"/>
<dbReference type="GO" id="GO:0005975">
    <property type="term" value="P:carbohydrate metabolic process"/>
    <property type="evidence" value="ECO:0007669"/>
    <property type="project" value="InterPro"/>
</dbReference>
<evidence type="ECO:0000256" key="3">
    <source>
        <dbReference type="ARBA" id="ARBA00022824"/>
    </source>
</evidence>
<feature type="active site" description="Proton donor" evidence="5">
    <location>
        <position position="125"/>
    </location>
</feature>
<comment type="similarity">
    <text evidence="2 7">Belongs to the glycosyl hydrolase 47 family.</text>
</comment>
<sequence length="571" mass="65296">MFNYSYNHVLFVFLLIQVSLSTATTTSYIPSIYTPTDDQKDRLKQDVKDMFYHSYDGYLNNAFPMDELKPISCSGSNTFGEYALTFIDSLDTLALMGNMSEFKRGVDWIIDHTNFDTNKTVSVFETNIRVLGGLLSSHLLAEILLKPTYKGELLDKALDLGNRLLPAFDTPTGIPYGAVNLKYGVPINETTITCTAAAGTFSLEFGILSKLTGKSEFEKAARKSIKSIWEFRSELDLLGNHIDIVDGEWTIKESGIGTGIDSFFEYLFKSAIYFDDQEYMDIFLASYKAIIKHVKKESWYVDVSLNKGAIIWPIYNSLQSFWPGLQSMFGQVEDAMGTIKAFHSVWRRYGFTPEGYNLISGQVQHGQKGYPLRPELVESLYYLYQTNKDPLFVKMAKDMVWTLNNVTKVECGHANIKDVESHSLDDKMESFFLSETCKYLYLLFSTTSTIQDNNNVGDSDDSDDGDWFKKLNIIFNTEGHIFPMQYRFFEKSTDSSNNINSKEKENADKENIQQQQQQVGDSKKVKEFEWICKPMPYLRTISSGPFQFIGGYQETEWYEDKKILDAIAEFK</sequence>
<keyword evidence="9" id="KW-0732">Signal</keyword>
<keyword evidence="7" id="KW-0378">Hydrolase</keyword>
<evidence type="ECO:0000313" key="10">
    <source>
        <dbReference type="EMBL" id="KAF2071959.1"/>
    </source>
</evidence>
<dbReference type="InterPro" id="IPR001382">
    <property type="entry name" value="Glyco_hydro_47"/>
</dbReference>
<keyword evidence="11" id="KW-1185">Reference proteome</keyword>
<evidence type="ECO:0000256" key="4">
    <source>
        <dbReference type="ARBA" id="ARBA00023180"/>
    </source>
</evidence>
<dbReference type="GO" id="GO:0004571">
    <property type="term" value="F:mannosyl-oligosaccharide 1,2-alpha-mannosidase activity"/>
    <property type="evidence" value="ECO:0007669"/>
    <property type="project" value="InterPro"/>
</dbReference>
<feature type="active site" description="Proton donor" evidence="5">
    <location>
        <position position="354"/>
    </location>
</feature>
<dbReference type="Gene3D" id="1.50.10.10">
    <property type="match status" value="1"/>
</dbReference>
<feature type="active site" evidence="5">
    <location>
        <position position="375"/>
    </location>
</feature>